<reference evidence="2" key="1">
    <citation type="submission" date="2020-01" db="EMBL/GenBank/DDBJ databases">
        <title>Insect and environment-associated Actinomycetes.</title>
        <authorList>
            <person name="Currrie C."/>
            <person name="Chevrette M."/>
            <person name="Carlson C."/>
            <person name="Stubbendieck R."/>
            <person name="Wendt-Pienkowski E."/>
        </authorList>
    </citation>
    <scope>NUCLEOTIDE SEQUENCE</scope>
    <source>
        <strain evidence="2">SID12501</strain>
    </source>
</reference>
<name>A0A6B3C5X9_9ACTN</name>
<feature type="region of interest" description="Disordered" evidence="1">
    <location>
        <begin position="1"/>
        <end position="22"/>
    </location>
</feature>
<sequence length="177" mass="19601">MSAQPIQSSDEELRDSVPADSGEVVFPTQGEVAEEMRQLDFLLGDFRVEYTNLTTEKVTTGEAKSSTRPVAGGRFYEMTQYVPVPGIIATWLIGWSAVDASFACFYYDDWGHHGTFTSPGWTSDGHFRISGESAVFGGRHSFVDDFTVVDADHFVKHGFIAVGDDLIAGDRMHCYRI</sequence>
<dbReference type="RefSeq" id="WP_164322917.1">
    <property type="nucleotide sequence ID" value="NZ_JAAGLU010000049.1"/>
</dbReference>
<evidence type="ECO:0000256" key="1">
    <source>
        <dbReference type="SAM" id="MobiDB-lite"/>
    </source>
</evidence>
<proteinExistence type="predicted"/>
<evidence type="ECO:0000313" key="2">
    <source>
        <dbReference type="EMBL" id="NEC91816.1"/>
    </source>
</evidence>
<comment type="caution">
    <text evidence="2">The sequence shown here is derived from an EMBL/GenBank/DDBJ whole genome shotgun (WGS) entry which is preliminary data.</text>
</comment>
<gene>
    <name evidence="2" type="ORF">G3I71_39930</name>
</gene>
<accession>A0A6B3C5X9</accession>
<dbReference type="EMBL" id="JAAGLU010000049">
    <property type="protein sequence ID" value="NEC91816.1"/>
    <property type="molecule type" value="Genomic_DNA"/>
</dbReference>
<dbReference type="AlphaFoldDB" id="A0A6B3C5X9"/>
<organism evidence="2">
    <name type="scientific">Streptomyces sp. SID12501</name>
    <dbReference type="NCBI Taxonomy" id="2706042"/>
    <lineage>
        <taxon>Bacteria</taxon>
        <taxon>Bacillati</taxon>
        <taxon>Actinomycetota</taxon>
        <taxon>Actinomycetes</taxon>
        <taxon>Kitasatosporales</taxon>
        <taxon>Streptomycetaceae</taxon>
        <taxon>Streptomyces</taxon>
    </lineage>
</organism>
<protein>
    <submittedName>
        <fullName evidence="2">NlmOI</fullName>
    </submittedName>
</protein>